<dbReference type="InterPro" id="IPR020557">
    <property type="entry name" value="Fumarate_lyase_CS"/>
</dbReference>
<name>A0ABV7CZX5_9PROT</name>
<keyword evidence="5 6" id="KW-0456">Lyase</keyword>
<dbReference type="Pfam" id="PF00206">
    <property type="entry name" value="Lyase_1"/>
    <property type="match status" value="1"/>
</dbReference>
<dbReference type="Gene3D" id="1.10.275.10">
    <property type="entry name" value="Fumarase/aspartase (N-terminal domain)"/>
    <property type="match status" value="1"/>
</dbReference>
<organism evidence="10 11">
    <name type="scientific">Kordiimonas pumila</name>
    <dbReference type="NCBI Taxonomy" id="2161677"/>
    <lineage>
        <taxon>Bacteria</taxon>
        <taxon>Pseudomonadati</taxon>
        <taxon>Pseudomonadota</taxon>
        <taxon>Alphaproteobacteria</taxon>
        <taxon>Kordiimonadales</taxon>
        <taxon>Kordiimonadaceae</taxon>
        <taxon>Kordiimonas</taxon>
    </lineage>
</organism>
<dbReference type="InterPro" id="IPR000362">
    <property type="entry name" value="Fumarate_lyase_fam"/>
</dbReference>
<proteinExistence type="inferred from homology"/>
<gene>
    <name evidence="6 10" type="primary">argH</name>
    <name evidence="10" type="ORF">ACFOKA_00945</name>
</gene>
<feature type="domain" description="Fumarate lyase N-terminal" evidence="8">
    <location>
        <begin position="39"/>
        <end position="333"/>
    </location>
</feature>
<keyword evidence="6" id="KW-0963">Cytoplasm</keyword>
<dbReference type="NCBIfam" id="TIGR00838">
    <property type="entry name" value="argH"/>
    <property type="match status" value="1"/>
</dbReference>
<feature type="region of interest" description="Disordered" evidence="7">
    <location>
        <begin position="1"/>
        <end position="43"/>
    </location>
</feature>
<reference evidence="11" key="1">
    <citation type="journal article" date="2019" name="Int. J. Syst. Evol. Microbiol.">
        <title>The Global Catalogue of Microorganisms (GCM) 10K type strain sequencing project: providing services to taxonomists for standard genome sequencing and annotation.</title>
        <authorList>
            <consortium name="The Broad Institute Genomics Platform"/>
            <consortium name="The Broad Institute Genome Sequencing Center for Infectious Disease"/>
            <person name="Wu L."/>
            <person name="Ma J."/>
        </authorList>
    </citation>
    <scope>NUCLEOTIDE SEQUENCE [LARGE SCALE GENOMIC DNA]</scope>
    <source>
        <strain evidence="11">KCTC 62164</strain>
    </source>
</reference>
<evidence type="ECO:0000256" key="4">
    <source>
        <dbReference type="ARBA" id="ARBA00022571"/>
    </source>
</evidence>
<accession>A0ABV7CZX5</accession>
<dbReference type="HAMAP" id="MF_00006">
    <property type="entry name" value="Arg_succ_lyase"/>
    <property type="match status" value="1"/>
</dbReference>
<dbReference type="EC" id="4.3.2.1" evidence="3 6"/>
<evidence type="ECO:0000256" key="7">
    <source>
        <dbReference type="SAM" id="MobiDB-lite"/>
    </source>
</evidence>
<keyword evidence="4 6" id="KW-0055">Arginine biosynthesis</keyword>
<dbReference type="PANTHER" id="PTHR43814">
    <property type="entry name" value="ARGININOSUCCINATE LYASE"/>
    <property type="match status" value="1"/>
</dbReference>
<protein>
    <recommendedName>
        <fullName evidence="3 6">Argininosuccinate lyase</fullName>
        <shortName evidence="6">ASAL</shortName>
        <ecNumber evidence="3 6">4.3.2.1</ecNumber>
    </recommendedName>
    <alternativeName>
        <fullName evidence="6">Arginosuccinase</fullName>
    </alternativeName>
</protein>
<comment type="similarity">
    <text evidence="6">Belongs to the lyase 1 family. Argininosuccinate lyase subfamily.</text>
</comment>
<comment type="catalytic activity">
    <reaction evidence="1 6">
        <text>2-(N(omega)-L-arginino)succinate = fumarate + L-arginine</text>
        <dbReference type="Rhea" id="RHEA:24020"/>
        <dbReference type="ChEBI" id="CHEBI:29806"/>
        <dbReference type="ChEBI" id="CHEBI:32682"/>
        <dbReference type="ChEBI" id="CHEBI:57472"/>
        <dbReference type="EC" id="4.3.2.1"/>
    </reaction>
</comment>
<evidence type="ECO:0000256" key="6">
    <source>
        <dbReference type="HAMAP-Rule" id="MF_00006"/>
    </source>
</evidence>
<dbReference type="GO" id="GO:0004056">
    <property type="term" value="F:argininosuccinate lyase activity"/>
    <property type="evidence" value="ECO:0007669"/>
    <property type="project" value="UniProtKB-EC"/>
</dbReference>
<dbReference type="EMBL" id="JBHRSL010000001">
    <property type="protein sequence ID" value="MFC3050463.1"/>
    <property type="molecule type" value="Genomic_DNA"/>
</dbReference>
<comment type="pathway">
    <text evidence="2 6">Amino-acid biosynthesis; L-arginine biosynthesis; L-arginine from L-ornithine and carbamoyl phosphate: step 3/3.</text>
</comment>
<keyword evidence="6" id="KW-0028">Amino-acid biosynthesis</keyword>
<dbReference type="PANTHER" id="PTHR43814:SF1">
    <property type="entry name" value="ARGININOSUCCINATE LYASE"/>
    <property type="match status" value="1"/>
</dbReference>
<dbReference type="InterPro" id="IPR009049">
    <property type="entry name" value="Argininosuccinate_lyase"/>
</dbReference>
<keyword evidence="11" id="KW-1185">Reference proteome</keyword>
<dbReference type="Gene3D" id="1.20.200.10">
    <property type="entry name" value="Fumarase/aspartase (Central domain)"/>
    <property type="match status" value="1"/>
</dbReference>
<evidence type="ECO:0000259" key="8">
    <source>
        <dbReference type="Pfam" id="PF00206"/>
    </source>
</evidence>
<evidence type="ECO:0000256" key="1">
    <source>
        <dbReference type="ARBA" id="ARBA00000985"/>
    </source>
</evidence>
<dbReference type="InterPro" id="IPR029419">
    <property type="entry name" value="Arg_succ_lyase_C"/>
</dbReference>
<dbReference type="InterPro" id="IPR022761">
    <property type="entry name" value="Fumarate_lyase_N"/>
</dbReference>
<dbReference type="RefSeq" id="WP_194215760.1">
    <property type="nucleotide sequence ID" value="NZ_CP061205.1"/>
</dbReference>
<comment type="caution">
    <text evidence="10">The sequence shown here is derived from an EMBL/GenBank/DDBJ whole genome shotgun (WGS) entry which is preliminary data.</text>
</comment>
<sequence>MNSQDNSDSKPKGKQSPDQLSATAAKNHTSGAGQSMWGGRFGGGPSAIMQEINASIDFDKRLYREDIAGSTAHSEMLAAQGIISVADKDAIHKGLTQVQREIEAGQMVFDPALEDIHMHVESRLRELAGDAGARLHTGRSRNDQVATDFRLWCRTAIDQLDAAYKALLTAIVDQADTHAGAVMPGFTHLQTAQPVTLGHHLMAYYEMFTRDRARLSDCRKRLNENPLGAAALAGTSFPIDRHQTSDLLGFDKPMANSLDAVSARDFAMEFLSVMSIGAVHLSRLADEIVLWATSAFRFLELSDGFSTGSSIMPQKRNPDAAELVRAKVGRITGSMTGLMMVMKGLPLAYSKDMQEDKEPVFQAVDDFALCLAAMTGMMIDLKPNTKNMAAAAGLGFSTATDLADWLVRVLGLPFRDAHHITGAVVKAAETKGVDLSDLPLKDMQAIEPRITADIFTVLTVEASVSSRTSFGGTAPENVKKAVGAARETLK</sequence>
<evidence type="ECO:0000256" key="3">
    <source>
        <dbReference type="ARBA" id="ARBA00012338"/>
    </source>
</evidence>
<evidence type="ECO:0000256" key="2">
    <source>
        <dbReference type="ARBA" id="ARBA00004941"/>
    </source>
</evidence>
<evidence type="ECO:0000256" key="5">
    <source>
        <dbReference type="ARBA" id="ARBA00023239"/>
    </source>
</evidence>
<evidence type="ECO:0000259" key="9">
    <source>
        <dbReference type="Pfam" id="PF14698"/>
    </source>
</evidence>
<dbReference type="PRINTS" id="PR00149">
    <property type="entry name" value="FUMRATELYASE"/>
</dbReference>
<dbReference type="SUPFAM" id="SSF48557">
    <property type="entry name" value="L-aspartase-like"/>
    <property type="match status" value="1"/>
</dbReference>
<dbReference type="CDD" id="cd01359">
    <property type="entry name" value="Argininosuccinate_lyase"/>
    <property type="match status" value="1"/>
</dbReference>
<dbReference type="InterPro" id="IPR024083">
    <property type="entry name" value="Fumarase/histidase_N"/>
</dbReference>
<feature type="domain" description="Argininosuccinate lyase C-terminal" evidence="9">
    <location>
        <begin position="396"/>
        <end position="464"/>
    </location>
</feature>
<dbReference type="Pfam" id="PF14698">
    <property type="entry name" value="ASL_C2"/>
    <property type="match status" value="1"/>
</dbReference>
<comment type="subcellular location">
    <subcellularLocation>
        <location evidence="6">Cytoplasm</location>
    </subcellularLocation>
</comment>
<dbReference type="PROSITE" id="PS00163">
    <property type="entry name" value="FUMARATE_LYASES"/>
    <property type="match status" value="1"/>
</dbReference>
<dbReference type="InterPro" id="IPR008948">
    <property type="entry name" value="L-Aspartase-like"/>
</dbReference>
<dbReference type="PRINTS" id="PR00145">
    <property type="entry name" value="ARGSUCLYASE"/>
</dbReference>
<evidence type="ECO:0000313" key="10">
    <source>
        <dbReference type="EMBL" id="MFC3050463.1"/>
    </source>
</evidence>
<dbReference type="Gene3D" id="1.10.40.30">
    <property type="entry name" value="Fumarase/aspartase (C-terminal domain)"/>
    <property type="match status" value="1"/>
</dbReference>
<feature type="compositionally biased region" description="Polar residues" evidence="7">
    <location>
        <begin position="16"/>
        <end position="33"/>
    </location>
</feature>
<dbReference type="Proteomes" id="UP001595444">
    <property type="component" value="Unassembled WGS sequence"/>
</dbReference>
<evidence type="ECO:0000313" key="11">
    <source>
        <dbReference type="Proteomes" id="UP001595444"/>
    </source>
</evidence>